<dbReference type="AlphaFoldDB" id="Q8NMA3"/>
<dbReference type="STRING" id="196627.cg2959"/>
<accession>Q6M2H0</accession>
<protein>
    <submittedName>
        <fullName evidence="1">Uncharacterized protein</fullName>
    </submittedName>
</protein>
<dbReference type="HOGENOM" id="CLU_2259010_0_0_11"/>
<dbReference type="KEGG" id="cgb:cg2959"/>
<proteinExistence type="predicted"/>
<dbReference type="Proteomes" id="UP000000582">
    <property type="component" value="Chromosome"/>
</dbReference>
<gene>
    <name evidence="1" type="ordered locus">Cgl2675</name>
</gene>
<reference evidence="2" key="1">
    <citation type="journal article" date="2003" name="Appl. Microbiol. Biotechnol.">
        <title>The Corynebacterium glutamicum genome: features and impacts on biotechnological processes.</title>
        <authorList>
            <person name="Ikeda M."/>
            <person name="Nakagawa S."/>
        </authorList>
    </citation>
    <scope>NUCLEOTIDE SEQUENCE [LARGE SCALE GENOMIC DNA]</scope>
    <source>
        <strain evidence="2">ATCC 13032 / DSM 20300 / BCRC 11384 / JCM 1318 / LMG 3730 / NCIMB 10025</strain>
    </source>
</reference>
<dbReference type="BioCyc" id="CORYNE:G18NG-12292-MONOMER"/>
<keyword evidence="2" id="KW-1185">Reference proteome</keyword>
<sequence>MKSKKLLSVLTAVALSGGVVTTTAIVSPSIVSAAETMTDQYDPFYDDTTVRAVPWVLLYPQGEKRLPSGTTFSLFDSTSYSPEVFSDGAVMIKLTPSSGQLHVWLNSL</sequence>
<name>Q8NMA3_CORGL</name>
<dbReference type="EMBL" id="BA000036">
    <property type="protein sequence ID" value="BAC00069.1"/>
    <property type="molecule type" value="Genomic_DNA"/>
</dbReference>
<dbReference type="KEGG" id="cgl:Cgl2675"/>
<evidence type="ECO:0000313" key="1">
    <source>
        <dbReference type="EMBL" id="BAC00069.1"/>
    </source>
</evidence>
<organism evidence="1 2">
    <name type="scientific">Corynebacterium glutamicum (strain ATCC 13032 / DSM 20300 / JCM 1318 / BCRC 11384 / CCUG 27702 / LMG 3730 / NBRC 12168 / NCIMB 10025 / NRRL B-2784 / 534)</name>
    <dbReference type="NCBI Taxonomy" id="196627"/>
    <lineage>
        <taxon>Bacteria</taxon>
        <taxon>Bacillati</taxon>
        <taxon>Actinomycetota</taxon>
        <taxon>Actinomycetes</taxon>
        <taxon>Mycobacteriales</taxon>
        <taxon>Corynebacteriaceae</taxon>
        <taxon>Corynebacterium</taxon>
    </lineage>
</organism>
<accession>Q8NMA3</accession>
<evidence type="ECO:0000313" key="2">
    <source>
        <dbReference type="Proteomes" id="UP000000582"/>
    </source>
</evidence>